<feature type="transmembrane region" description="Helical" evidence="6">
    <location>
        <begin position="474"/>
        <end position="495"/>
    </location>
</feature>
<dbReference type="GO" id="GO:0005886">
    <property type="term" value="C:plasma membrane"/>
    <property type="evidence" value="ECO:0007669"/>
    <property type="project" value="UniProtKB-SubCell"/>
</dbReference>
<feature type="transmembrane region" description="Helical" evidence="6">
    <location>
        <begin position="12"/>
        <end position="34"/>
    </location>
</feature>
<dbReference type="PANTHER" id="PTHR30250:SF26">
    <property type="entry name" value="PSMA PROTEIN"/>
    <property type="match status" value="1"/>
</dbReference>
<gene>
    <name evidence="7" type="ORF">ATO12_00570</name>
</gene>
<feature type="transmembrane region" description="Helical" evidence="6">
    <location>
        <begin position="450"/>
        <end position="468"/>
    </location>
</feature>
<evidence type="ECO:0000256" key="2">
    <source>
        <dbReference type="ARBA" id="ARBA00022475"/>
    </source>
</evidence>
<organism evidence="7 8">
    <name type="scientific">Aquimarina atlantica</name>
    <dbReference type="NCBI Taxonomy" id="1317122"/>
    <lineage>
        <taxon>Bacteria</taxon>
        <taxon>Pseudomonadati</taxon>
        <taxon>Bacteroidota</taxon>
        <taxon>Flavobacteriia</taxon>
        <taxon>Flavobacteriales</taxon>
        <taxon>Flavobacteriaceae</taxon>
        <taxon>Aquimarina</taxon>
    </lineage>
</organism>
<evidence type="ECO:0000256" key="4">
    <source>
        <dbReference type="ARBA" id="ARBA00022989"/>
    </source>
</evidence>
<dbReference type="AlphaFoldDB" id="A0A023BYY8"/>
<sequence length="513" mass="57645">MSQLKKGALLTYLKIFLTNVIGIVITPLIVSYLGKDEYGIFNAIGALIGTIALLDFGLTNTVVRFIAKYRAEKDRKGEENFLATIGILYFVISLLVIIFGIIFYFFIDSYFTKFSVEELKIAKLMFVILIFNLAIQLPGMIFTGICKGYEAFVFPESVSVIRYLLRSVTVVAVLFLGGRAISLVIVDSIFNILTISVSAYYVIKKLNVRFKLHKLSKAFIKQILKYSSWIFVFSIVGMLQWKSGSWVLGAMSLPKVLGVYGIGIALGTYYGAFSTAISSVFLPRATQMTVRNATGEELTDMMIKLGRLSFIVLMYVLGAFILYGEQFINLWVGGAELEADGTYNTQECREIYSIALIIMIGYTLPLLQAFGNSILEAKNKLSFKAILYLVFMILGTILGGFLAVKYSALGMISGLVAGWLVVQNVMNFYYHKKIGLNIFRFFRELLHKTLIVILVVMLIGYFINYIQGNGWGNFILKGSAYTIVFVVIMYFFGLLKYEKQLFTKPIASLLKRK</sequence>
<feature type="transmembrane region" description="Helical" evidence="6">
    <location>
        <begin position="351"/>
        <end position="374"/>
    </location>
</feature>
<dbReference type="EMBL" id="AQRA01000001">
    <property type="protein sequence ID" value="EZH75302.1"/>
    <property type="molecule type" value="Genomic_DNA"/>
</dbReference>
<keyword evidence="2" id="KW-1003">Cell membrane</keyword>
<dbReference type="PANTHER" id="PTHR30250">
    <property type="entry name" value="PST FAMILY PREDICTED COLANIC ACID TRANSPORTER"/>
    <property type="match status" value="1"/>
</dbReference>
<reference evidence="7 8" key="1">
    <citation type="submission" date="2014-04" db="EMBL/GenBank/DDBJ databases">
        <title>Aquimarina sp. 22II-S11-z7 Genome Sequencing.</title>
        <authorList>
            <person name="Lai Q."/>
        </authorList>
    </citation>
    <scope>NUCLEOTIDE SEQUENCE [LARGE SCALE GENOMIC DNA]</scope>
    <source>
        <strain evidence="7 8">22II-S11-z7</strain>
    </source>
</reference>
<feature type="transmembrane region" description="Helical" evidence="6">
    <location>
        <begin position="261"/>
        <end position="282"/>
    </location>
</feature>
<name>A0A023BYY8_9FLAO</name>
<feature type="transmembrane region" description="Helical" evidence="6">
    <location>
        <begin position="81"/>
        <end position="106"/>
    </location>
</feature>
<evidence type="ECO:0000256" key="3">
    <source>
        <dbReference type="ARBA" id="ARBA00022692"/>
    </source>
</evidence>
<comment type="subcellular location">
    <subcellularLocation>
        <location evidence="1">Cell membrane</location>
        <topology evidence="1">Multi-pass membrane protein</topology>
    </subcellularLocation>
</comment>
<dbReference type="Proteomes" id="UP000023541">
    <property type="component" value="Unassembled WGS sequence"/>
</dbReference>
<comment type="caution">
    <text evidence="7">The sequence shown here is derived from an EMBL/GenBank/DDBJ whole genome shotgun (WGS) entry which is preliminary data.</text>
</comment>
<evidence type="ECO:0000313" key="8">
    <source>
        <dbReference type="Proteomes" id="UP000023541"/>
    </source>
</evidence>
<dbReference type="RefSeq" id="WP_034237673.1">
    <property type="nucleotide sequence ID" value="NZ_AQRA01000001.1"/>
</dbReference>
<feature type="transmembrane region" description="Helical" evidence="6">
    <location>
        <begin position="183"/>
        <end position="203"/>
    </location>
</feature>
<dbReference type="InterPro" id="IPR002797">
    <property type="entry name" value="Polysacc_synth"/>
</dbReference>
<keyword evidence="8" id="KW-1185">Reference proteome</keyword>
<feature type="transmembrane region" description="Helical" evidence="6">
    <location>
        <begin position="40"/>
        <end position="60"/>
    </location>
</feature>
<feature type="transmembrane region" description="Helical" evidence="6">
    <location>
        <begin position="410"/>
        <end position="430"/>
    </location>
</feature>
<keyword evidence="5 6" id="KW-0472">Membrane</keyword>
<evidence type="ECO:0000256" key="5">
    <source>
        <dbReference type="ARBA" id="ARBA00023136"/>
    </source>
</evidence>
<dbReference type="Pfam" id="PF01943">
    <property type="entry name" value="Polysacc_synt"/>
    <property type="match status" value="1"/>
</dbReference>
<keyword evidence="4 6" id="KW-1133">Transmembrane helix</keyword>
<feature type="transmembrane region" description="Helical" evidence="6">
    <location>
        <begin position="308"/>
        <end position="331"/>
    </location>
</feature>
<evidence type="ECO:0000256" key="6">
    <source>
        <dbReference type="SAM" id="Phobius"/>
    </source>
</evidence>
<feature type="transmembrane region" description="Helical" evidence="6">
    <location>
        <begin position="158"/>
        <end position="177"/>
    </location>
</feature>
<dbReference type="InterPro" id="IPR050833">
    <property type="entry name" value="Poly_Biosynth_Transport"/>
</dbReference>
<evidence type="ECO:0000256" key="1">
    <source>
        <dbReference type="ARBA" id="ARBA00004651"/>
    </source>
</evidence>
<keyword evidence="3 6" id="KW-0812">Transmembrane</keyword>
<dbReference type="eggNOG" id="COG2244">
    <property type="taxonomic scope" value="Bacteria"/>
</dbReference>
<evidence type="ECO:0008006" key="9">
    <source>
        <dbReference type="Google" id="ProtNLM"/>
    </source>
</evidence>
<feature type="transmembrane region" description="Helical" evidence="6">
    <location>
        <begin position="386"/>
        <end position="404"/>
    </location>
</feature>
<protein>
    <recommendedName>
        <fullName evidence="9">Polysaccharide biosynthesis protein</fullName>
    </recommendedName>
</protein>
<accession>A0A023BYY8</accession>
<proteinExistence type="predicted"/>
<feature type="transmembrane region" description="Helical" evidence="6">
    <location>
        <begin position="223"/>
        <end position="241"/>
    </location>
</feature>
<evidence type="ECO:0000313" key="7">
    <source>
        <dbReference type="EMBL" id="EZH75302.1"/>
    </source>
</evidence>
<dbReference type="STRING" id="1317122.ATO12_00570"/>
<feature type="transmembrane region" description="Helical" evidence="6">
    <location>
        <begin position="126"/>
        <end position="146"/>
    </location>
</feature>